<dbReference type="Pfam" id="PF13424">
    <property type="entry name" value="TPR_12"/>
    <property type="match status" value="3"/>
</dbReference>
<name>A0ABV4QV05_9ACTN</name>
<proteinExistence type="inferred from homology"/>
<dbReference type="SMART" id="SM01043">
    <property type="entry name" value="BTAD"/>
    <property type="match status" value="1"/>
</dbReference>
<dbReference type="SMART" id="SM00028">
    <property type="entry name" value="TPR"/>
    <property type="match status" value="7"/>
</dbReference>
<evidence type="ECO:0000313" key="10">
    <source>
        <dbReference type="Proteomes" id="UP001569904"/>
    </source>
</evidence>
<evidence type="ECO:0000256" key="4">
    <source>
        <dbReference type="ARBA" id="ARBA00023163"/>
    </source>
</evidence>
<dbReference type="InterPro" id="IPR027417">
    <property type="entry name" value="P-loop_NTPase"/>
</dbReference>
<evidence type="ECO:0000313" key="9">
    <source>
        <dbReference type="EMBL" id="MFA1553969.1"/>
    </source>
</evidence>
<dbReference type="Pfam" id="PF03704">
    <property type="entry name" value="BTAD"/>
    <property type="match status" value="1"/>
</dbReference>
<evidence type="ECO:0000256" key="1">
    <source>
        <dbReference type="ARBA" id="ARBA00005820"/>
    </source>
</evidence>
<keyword evidence="10" id="KW-1185">Reference proteome</keyword>
<evidence type="ECO:0000256" key="6">
    <source>
        <dbReference type="PROSITE-ProRule" id="PRU01091"/>
    </source>
</evidence>
<evidence type="ECO:0000256" key="5">
    <source>
        <dbReference type="PROSITE-ProRule" id="PRU00339"/>
    </source>
</evidence>
<accession>A0ABV4QV05</accession>
<dbReference type="SUPFAM" id="SSF48452">
    <property type="entry name" value="TPR-like"/>
    <property type="match status" value="3"/>
</dbReference>
<dbReference type="InterPro" id="IPR016032">
    <property type="entry name" value="Sig_transdc_resp-reg_C-effctor"/>
</dbReference>
<feature type="DNA-binding region" description="OmpR/PhoB-type" evidence="6">
    <location>
        <begin position="1"/>
        <end position="93"/>
    </location>
</feature>
<protein>
    <submittedName>
        <fullName evidence="9">Tetratricopeptide repeat protein</fullName>
    </submittedName>
</protein>
<dbReference type="InterPro" id="IPR001867">
    <property type="entry name" value="OmpR/PhoB-type_DNA-bd"/>
</dbReference>
<dbReference type="InterPro" id="IPR019734">
    <property type="entry name" value="TPR_rpt"/>
</dbReference>
<dbReference type="PANTHER" id="PTHR35807">
    <property type="entry name" value="TRANSCRIPTIONAL REGULATOR REDD-RELATED"/>
    <property type="match status" value="1"/>
</dbReference>
<dbReference type="SMART" id="SM00862">
    <property type="entry name" value="Trans_reg_C"/>
    <property type="match status" value="1"/>
</dbReference>
<dbReference type="RefSeq" id="WP_371940358.1">
    <property type="nucleotide sequence ID" value="NZ_JAXCEH010000004.1"/>
</dbReference>
<gene>
    <name evidence="9" type="ORF">SM436_09725</name>
</gene>
<keyword evidence="2" id="KW-0805">Transcription regulation</keyword>
<dbReference type="Gene3D" id="1.10.10.10">
    <property type="entry name" value="Winged helix-like DNA-binding domain superfamily/Winged helix DNA-binding domain"/>
    <property type="match status" value="1"/>
</dbReference>
<feature type="region of interest" description="Disordered" evidence="7">
    <location>
        <begin position="244"/>
        <end position="266"/>
    </location>
</feature>
<evidence type="ECO:0000259" key="8">
    <source>
        <dbReference type="PROSITE" id="PS51755"/>
    </source>
</evidence>
<dbReference type="SUPFAM" id="SSF52540">
    <property type="entry name" value="P-loop containing nucleoside triphosphate hydrolases"/>
    <property type="match status" value="1"/>
</dbReference>
<dbReference type="PROSITE" id="PS51755">
    <property type="entry name" value="OMPR_PHOB"/>
    <property type="match status" value="1"/>
</dbReference>
<feature type="domain" description="OmpR/PhoB-type" evidence="8">
    <location>
        <begin position="1"/>
        <end position="93"/>
    </location>
</feature>
<evidence type="ECO:0000256" key="2">
    <source>
        <dbReference type="ARBA" id="ARBA00023015"/>
    </source>
</evidence>
<dbReference type="EMBL" id="JAXCEH010000004">
    <property type="protein sequence ID" value="MFA1553969.1"/>
    <property type="molecule type" value="Genomic_DNA"/>
</dbReference>
<keyword evidence="5" id="KW-0802">TPR repeat</keyword>
<dbReference type="InterPro" id="IPR036388">
    <property type="entry name" value="WH-like_DNA-bd_sf"/>
</dbReference>
<dbReference type="PANTHER" id="PTHR35807:SF1">
    <property type="entry name" value="TRANSCRIPTIONAL REGULATOR REDD"/>
    <property type="match status" value="1"/>
</dbReference>
<dbReference type="InterPro" id="IPR005158">
    <property type="entry name" value="BTAD"/>
</dbReference>
<dbReference type="Gene3D" id="3.40.50.300">
    <property type="entry name" value="P-loop containing nucleotide triphosphate hydrolases"/>
    <property type="match status" value="1"/>
</dbReference>
<comment type="similarity">
    <text evidence="1">Belongs to the AfsR/DnrI/RedD regulatory family.</text>
</comment>
<evidence type="ECO:0000256" key="7">
    <source>
        <dbReference type="SAM" id="MobiDB-lite"/>
    </source>
</evidence>
<evidence type="ECO:0000256" key="3">
    <source>
        <dbReference type="ARBA" id="ARBA00023125"/>
    </source>
</evidence>
<feature type="repeat" description="TPR" evidence="5">
    <location>
        <begin position="903"/>
        <end position="936"/>
    </location>
</feature>
<dbReference type="Pfam" id="PF00486">
    <property type="entry name" value="Trans_reg_C"/>
    <property type="match status" value="1"/>
</dbReference>
<sequence length="1037" mass="115288">MEFRILGPIEVWSSEQRLHLGWAKERCVLAVLLMNPGRPVTSDVLIDRVWDADAPARARDLLYPHVARLRRSLHALGGAVRLEHRSGAYVLEVDPDSIDYQRFRSLRDQARAIADSGHADEAVRLLTEALRLWRGDPLGGVAGRWAAQRRRGMQEELLEAASMRAKLELEQGEHSRIVPELKDLVERFPGDEKPVELLMLALHRDGRTGEALRVYERARQRLAAELGASPNTELRELHRRILTGDPGLMTPSRTTRPAPPSDLPRDLHTFTGREPELDRLTALAEGSDTAVTVLAIDGMPGVGKSTLAIHLAHRLAPRYPEGQIFIDLCAHDPEREPLGPAFALDRLLRTVGVAADRIPPDLDGRAALWRSELAQRRTMLVLDNALGHDQIRLLLPGAPGCLVLITSRRRLAGLDAARTLSLNVLTPEKAALLLIKSAGLAPDADPDAVRTVVRLCGHLPLAVQLIGNRLRHRKSWTVADLAERLGGEGRLLTEIRAENRELSLAFELSYLGLDSAMRHAFRILSLHPGMDLTAPDAAELLNTDKATAETLLDTLHDHHLIDEPQRGRYRFHDLIREYARQLVASQDAPSVRDDALDRLLGRHISVTADAAHLLFPHRSRSVPEPTGSSFFSQEGEAREWLQANLDNALRLAHHAAETGRHRAVGLLAAALGGYLETQGYWLEAAELHERAVRAWQRLDEGEGAARALADKSRLLLRTGRHEEALHAANEGLEIAYTADATGSVAALFDQLGLIHWQRSEFDVAVGYDERALEIYRSNGNRTGEAEVLNHLSIVLWHLGRYSEAAEKMRLALSLYEETGNHQGQQMMLNNLGDLDLRLGRHASALLFYEEAGAVMEMSRQHRATWLNNIATARLKSGEPDNYLAQYREALSIYREIGDKRGEAACLNNIGRWYSETGRPGEALIHFQKALSISQDISERFEATSALLNIADLHYRAERYGIALDNYGESLTVARSIGDAYQEARALEGTAQVIARTRGQAHADHYYLEALRLYEHLGVPEAGSVRARIIRHDDASGT</sequence>
<keyword evidence="4" id="KW-0804">Transcription</keyword>
<dbReference type="PRINTS" id="PR00364">
    <property type="entry name" value="DISEASERSIST"/>
</dbReference>
<dbReference type="SUPFAM" id="SSF46894">
    <property type="entry name" value="C-terminal effector domain of the bipartite response regulators"/>
    <property type="match status" value="1"/>
</dbReference>
<dbReference type="InterPro" id="IPR051677">
    <property type="entry name" value="AfsR-DnrI-RedD_regulator"/>
</dbReference>
<dbReference type="Proteomes" id="UP001569904">
    <property type="component" value="Unassembled WGS sequence"/>
</dbReference>
<dbReference type="Gene3D" id="1.25.40.10">
    <property type="entry name" value="Tetratricopeptide repeat domain"/>
    <property type="match status" value="3"/>
</dbReference>
<reference evidence="9 10" key="1">
    <citation type="submission" date="2023-11" db="EMBL/GenBank/DDBJ databases">
        <title>Actinomadura monticuli sp. nov., isolated from volcanic ash.</title>
        <authorList>
            <person name="Lee S.D."/>
            <person name="Yang H."/>
            <person name="Kim I.S."/>
        </authorList>
    </citation>
    <scope>NUCLEOTIDE SEQUENCE [LARGE SCALE GENOMIC DNA]</scope>
    <source>
        <strain evidence="9 10">DSM 45346</strain>
    </source>
</reference>
<keyword evidence="3 6" id="KW-0238">DNA-binding</keyword>
<dbReference type="CDD" id="cd15831">
    <property type="entry name" value="BTAD"/>
    <property type="match status" value="1"/>
</dbReference>
<dbReference type="PROSITE" id="PS50005">
    <property type="entry name" value="TPR"/>
    <property type="match status" value="1"/>
</dbReference>
<dbReference type="InterPro" id="IPR011990">
    <property type="entry name" value="TPR-like_helical_dom_sf"/>
</dbReference>
<organism evidence="9 10">
    <name type="scientific">Actinomadura chokoriensis</name>
    <dbReference type="NCBI Taxonomy" id="454156"/>
    <lineage>
        <taxon>Bacteria</taxon>
        <taxon>Bacillati</taxon>
        <taxon>Actinomycetota</taxon>
        <taxon>Actinomycetes</taxon>
        <taxon>Streptosporangiales</taxon>
        <taxon>Thermomonosporaceae</taxon>
        <taxon>Actinomadura</taxon>
    </lineage>
</organism>
<comment type="caution">
    <text evidence="9">The sequence shown here is derived from an EMBL/GenBank/DDBJ whole genome shotgun (WGS) entry which is preliminary data.</text>
</comment>